<evidence type="ECO:0000259" key="8">
    <source>
        <dbReference type="PROSITE" id="PS50850"/>
    </source>
</evidence>
<dbReference type="InterPro" id="IPR020846">
    <property type="entry name" value="MFS_dom"/>
</dbReference>
<evidence type="ECO:0000313" key="9">
    <source>
        <dbReference type="EMBL" id="CAH1110271.1"/>
    </source>
</evidence>
<feature type="transmembrane region" description="Helical" evidence="7">
    <location>
        <begin position="386"/>
        <end position="406"/>
    </location>
</feature>
<evidence type="ECO:0000256" key="5">
    <source>
        <dbReference type="ARBA" id="ARBA00022989"/>
    </source>
</evidence>
<feature type="transmembrane region" description="Helical" evidence="7">
    <location>
        <begin position="471"/>
        <end position="490"/>
    </location>
</feature>
<dbReference type="GO" id="GO:0022857">
    <property type="term" value="F:transmembrane transporter activity"/>
    <property type="evidence" value="ECO:0007669"/>
    <property type="project" value="InterPro"/>
</dbReference>
<feature type="transmembrane region" description="Helical" evidence="7">
    <location>
        <begin position="194"/>
        <end position="212"/>
    </location>
</feature>
<evidence type="ECO:0000256" key="3">
    <source>
        <dbReference type="ARBA" id="ARBA00022448"/>
    </source>
</evidence>
<feature type="transmembrane region" description="Helical" evidence="7">
    <location>
        <begin position="26"/>
        <end position="49"/>
    </location>
</feature>
<accession>A0A9P0GGT1</accession>
<feature type="transmembrane region" description="Helical" evidence="7">
    <location>
        <begin position="412"/>
        <end position="434"/>
    </location>
</feature>
<feature type="transmembrane region" description="Helical" evidence="7">
    <location>
        <begin position="356"/>
        <end position="379"/>
    </location>
</feature>
<keyword evidence="5 7" id="KW-1133">Transmembrane helix</keyword>
<gene>
    <name evidence="9" type="ORF">PSYICH_LOCUS10226</name>
</gene>
<dbReference type="SUPFAM" id="SSF103473">
    <property type="entry name" value="MFS general substrate transporter"/>
    <property type="match status" value="1"/>
</dbReference>
<dbReference type="Gene3D" id="1.20.1250.20">
    <property type="entry name" value="MFS general substrate transporter like domains"/>
    <property type="match status" value="2"/>
</dbReference>
<dbReference type="InterPro" id="IPR036259">
    <property type="entry name" value="MFS_trans_sf"/>
</dbReference>
<comment type="similarity">
    <text evidence="2">Belongs to the major facilitator superfamily.</text>
</comment>
<dbReference type="PROSITE" id="PS50850">
    <property type="entry name" value="MFS"/>
    <property type="match status" value="1"/>
</dbReference>
<feature type="transmembrane region" description="Helical" evidence="7">
    <location>
        <begin position="446"/>
        <end position="465"/>
    </location>
</feature>
<feature type="domain" description="Major facilitator superfamily (MFS) profile" evidence="8">
    <location>
        <begin position="27"/>
        <end position="494"/>
    </location>
</feature>
<evidence type="ECO:0000256" key="2">
    <source>
        <dbReference type="ARBA" id="ARBA00008335"/>
    </source>
</evidence>
<feature type="transmembrane region" description="Helical" evidence="7">
    <location>
        <begin position="61"/>
        <end position="81"/>
    </location>
</feature>
<evidence type="ECO:0000256" key="1">
    <source>
        <dbReference type="ARBA" id="ARBA00004141"/>
    </source>
</evidence>
<dbReference type="GO" id="GO:0016020">
    <property type="term" value="C:membrane"/>
    <property type="evidence" value="ECO:0007669"/>
    <property type="project" value="UniProtKB-SubCell"/>
</dbReference>
<feature type="transmembrane region" description="Helical" evidence="7">
    <location>
        <begin position="151"/>
        <end position="173"/>
    </location>
</feature>
<dbReference type="AlphaFoldDB" id="A0A9P0GGT1"/>
<keyword evidence="6 7" id="KW-0472">Membrane</keyword>
<dbReference type="PANTHER" id="PTHR23511:SF5">
    <property type="entry name" value="MAJOR FACILITATOR-TYPE TRANSPORTER HXNZ-RELATED"/>
    <property type="match status" value="1"/>
</dbReference>
<dbReference type="PANTHER" id="PTHR23511">
    <property type="entry name" value="SYNAPTIC VESICLE GLYCOPROTEIN 2"/>
    <property type="match status" value="1"/>
</dbReference>
<sequence length="499" mass="56661">MTERTANNIYFEDVLPQTGWGLYYKFMLGMACASCFANATAAMCIPLGIPLSSCESEINEATLYQIFISFTIGRGLGGFIGNSLSDMFGRKRLLTNSLILNFASTFMAAFAYNYYMIIFAVFFLGGSLEHHQNVVKIHLAEILPMNKRGHYLAMCDLFWTFGYILVAIVAIFFRSPSYIEHRVVDMRVTTWRMLFALSGGFSLVLACASALLEESPRYFLHSRKEYLAVLTLKQFYAINKSTYGNSFDVKENDIRDLVRDYGLYYQPETLGFSRPLFDIMVLVGKALTLLYSKAFGKFTATLLVLKTSIFLLRIVDVNIFLAKNLGETFPLNGIDIIYLDTLKNNNMCGTFEENNILFFNFLILSTNILLGQLLMVCLLDLMRRKISLFLGMFITGLCFVSLYFIKDGMTKMIFSSVLMISFSIVMTVISVINIETFPTSLRATSHGATSFLGIILSIFLIRFYFYFSNLFVIIMGSLFILTSFVSWSIYDLSKQPMIE</sequence>
<dbReference type="OrthoDB" id="6696824at2759"/>
<reference evidence="9" key="1">
    <citation type="submission" date="2022-01" db="EMBL/GenBank/DDBJ databases">
        <authorList>
            <person name="King R."/>
        </authorList>
    </citation>
    <scope>NUCLEOTIDE SEQUENCE</scope>
</reference>
<dbReference type="EMBL" id="OV651816">
    <property type="protein sequence ID" value="CAH1110271.1"/>
    <property type="molecule type" value="Genomic_DNA"/>
</dbReference>
<keyword evidence="10" id="KW-1185">Reference proteome</keyword>
<evidence type="ECO:0000256" key="6">
    <source>
        <dbReference type="ARBA" id="ARBA00023136"/>
    </source>
</evidence>
<evidence type="ECO:0000256" key="7">
    <source>
        <dbReference type="SAM" id="Phobius"/>
    </source>
</evidence>
<keyword evidence="4 7" id="KW-0812">Transmembrane</keyword>
<name>A0A9P0GGT1_9CUCU</name>
<organism evidence="9 10">
    <name type="scientific">Psylliodes chrysocephalus</name>
    <dbReference type="NCBI Taxonomy" id="3402493"/>
    <lineage>
        <taxon>Eukaryota</taxon>
        <taxon>Metazoa</taxon>
        <taxon>Ecdysozoa</taxon>
        <taxon>Arthropoda</taxon>
        <taxon>Hexapoda</taxon>
        <taxon>Insecta</taxon>
        <taxon>Pterygota</taxon>
        <taxon>Neoptera</taxon>
        <taxon>Endopterygota</taxon>
        <taxon>Coleoptera</taxon>
        <taxon>Polyphaga</taxon>
        <taxon>Cucujiformia</taxon>
        <taxon>Chrysomeloidea</taxon>
        <taxon>Chrysomelidae</taxon>
        <taxon>Galerucinae</taxon>
        <taxon>Alticini</taxon>
        <taxon>Psylliodes</taxon>
    </lineage>
</organism>
<proteinExistence type="inferred from homology"/>
<comment type="subcellular location">
    <subcellularLocation>
        <location evidence="1">Membrane</location>
        <topology evidence="1">Multi-pass membrane protein</topology>
    </subcellularLocation>
</comment>
<dbReference type="Pfam" id="PF00083">
    <property type="entry name" value="Sugar_tr"/>
    <property type="match status" value="1"/>
</dbReference>
<evidence type="ECO:0000313" key="10">
    <source>
        <dbReference type="Proteomes" id="UP001153636"/>
    </source>
</evidence>
<keyword evidence="3" id="KW-0813">Transport</keyword>
<dbReference type="Proteomes" id="UP001153636">
    <property type="component" value="Chromosome 4"/>
</dbReference>
<dbReference type="InterPro" id="IPR005828">
    <property type="entry name" value="MFS_sugar_transport-like"/>
</dbReference>
<evidence type="ECO:0000256" key="4">
    <source>
        <dbReference type="ARBA" id="ARBA00022692"/>
    </source>
</evidence>
<feature type="transmembrane region" description="Helical" evidence="7">
    <location>
        <begin position="272"/>
        <end position="291"/>
    </location>
</feature>
<feature type="transmembrane region" description="Helical" evidence="7">
    <location>
        <begin position="93"/>
        <end position="124"/>
    </location>
</feature>
<protein>
    <recommendedName>
        <fullName evidence="8">Major facilitator superfamily (MFS) profile domain-containing protein</fullName>
    </recommendedName>
</protein>